<protein>
    <recommendedName>
        <fullName evidence="4">DUF4355 domain-containing protein</fullName>
    </recommendedName>
</protein>
<organism evidence="2 3">
    <name type="scientific">Mycetocola tolaasinivorans</name>
    <dbReference type="NCBI Taxonomy" id="76635"/>
    <lineage>
        <taxon>Bacteria</taxon>
        <taxon>Bacillati</taxon>
        <taxon>Actinomycetota</taxon>
        <taxon>Actinomycetes</taxon>
        <taxon>Micrococcales</taxon>
        <taxon>Microbacteriaceae</taxon>
        <taxon>Mycetocola</taxon>
    </lineage>
</organism>
<reference evidence="2 3" key="1">
    <citation type="submission" date="2018-10" db="EMBL/GenBank/DDBJ databases">
        <authorList>
            <person name="Li J."/>
        </authorList>
    </citation>
    <scope>NUCLEOTIDE SEQUENCE [LARGE SCALE GENOMIC DNA]</scope>
    <source>
        <strain evidence="2 3">IF 016277</strain>
    </source>
</reference>
<comment type="caution">
    <text evidence="2">The sequence shown here is derived from an EMBL/GenBank/DDBJ whole genome shotgun (WGS) entry which is preliminary data.</text>
</comment>
<dbReference type="RefSeq" id="WP_121649440.1">
    <property type="nucleotide sequence ID" value="NZ_RCUX01000011.1"/>
</dbReference>
<gene>
    <name evidence="2" type="ORF">D9V32_13500</name>
</gene>
<dbReference type="EMBL" id="RCUX01000011">
    <property type="protein sequence ID" value="RLP74358.1"/>
    <property type="molecule type" value="Genomic_DNA"/>
</dbReference>
<dbReference type="AlphaFoldDB" id="A0A3L7A361"/>
<accession>A0A3L7A361</accession>
<dbReference type="Proteomes" id="UP000272503">
    <property type="component" value="Unassembled WGS sequence"/>
</dbReference>
<dbReference type="OrthoDB" id="5122407at2"/>
<proteinExistence type="predicted"/>
<name>A0A3L7A361_9MICO</name>
<sequence length="159" mass="16842">MAEEVAPQGAEVTAETETDWKAEARKWEKFAKENKARAEANEDAAQRLGALEEAQKSAEQKQQEALAAAQARVLELESKDLRATVAAEKSDPSKGIHVPAALLAGTTREELEASADALIAFRGEVPEPKMIVADEGKAPALALNGDGIEAAIKQALGIN</sequence>
<evidence type="ECO:0000256" key="1">
    <source>
        <dbReference type="SAM" id="MobiDB-lite"/>
    </source>
</evidence>
<feature type="region of interest" description="Disordered" evidence="1">
    <location>
        <begin position="1"/>
        <end position="21"/>
    </location>
</feature>
<feature type="region of interest" description="Disordered" evidence="1">
    <location>
        <begin position="33"/>
        <end position="57"/>
    </location>
</feature>
<evidence type="ECO:0008006" key="4">
    <source>
        <dbReference type="Google" id="ProtNLM"/>
    </source>
</evidence>
<keyword evidence="3" id="KW-1185">Reference proteome</keyword>
<evidence type="ECO:0000313" key="2">
    <source>
        <dbReference type="EMBL" id="RLP74358.1"/>
    </source>
</evidence>
<evidence type="ECO:0000313" key="3">
    <source>
        <dbReference type="Proteomes" id="UP000272503"/>
    </source>
</evidence>